<keyword evidence="3 7" id="KW-1003">Cell membrane</keyword>
<feature type="transmembrane region" description="Helical" evidence="7">
    <location>
        <begin position="405"/>
        <end position="423"/>
    </location>
</feature>
<feature type="transmembrane region" description="Helical" evidence="7">
    <location>
        <begin position="117"/>
        <end position="147"/>
    </location>
</feature>
<feature type="transmembrane region" description="Helical" evidence="7">
    <location>
        <begin position="319"/>
        <end position="340"/>
    </location>
</feature>
<dbReference type="GO" id="GO:0005886">
    <property type="term" value="C:plasma membrane"/>
    <property type="evidence" value="ECO:0007669"/>
    <property type="project" value="UniProtKB-SubCell"/>
</dbReference>
<feature type="transmembrane region" description="Helical" evidence="7">
    <location>
        <begin position="435"/>
        <end position="455"/>
    </location>
</feature>
<dbReference type="AlphaFoldDB" id="A0A5C5WCA1"/>
<feature type="transmembrane region" description="Helical" evidence="7">
    <location>
        <begin position="505"/>
        <end position="526"/>
    </location>
</feature>
<comment type="caution">
    <text evidence="12">The sequence shown here is derived from an EMBL/GenBank/DDBJ whole genome shotgun (WGS) entry which is preliminary data.</text>
</comment>
<name>A0A5C5WCA1_9BACT</name>
<dbReference type="PANTHER" id="PTHR42829">
    <property type="entry name" value="NADH-UBIQUINONE OXIDOREDUCTASE CHAIN 5"/>
    <property type="match status" value="1"/>
</dbReference>
<reference evidence="12 13" key="1">
    <citation type="submission" date="2019-02" db="EMBL/GenBank/DDBJ databases">
        <title>Deep-cultivation of Planctomycetes and their phenomic and genomic characterization uncovers novel biology.</title>
        <authorList>
            <person name="Wiegand S."/>
            <person name="Jogler M."/>
            <person name="Boedeker C."/>
            <person name="Pinto D."/>
            <person name="Vollmers J."/>
            <person name="Rivas-Marin E."/>
            <person name="Kohn T."/>
            <person name="Peeters S.H."/>
            <person name="Heuer A."/>
            <person name="Rast P."/>
            <person name="Oberbeckmann S."/>
            <person name="Bunk B."/>
            <person name="Jeske O."/>
            <person name="Meyerdierks A."/>
            <person name="Storesund J.E."/>
            <person name="Kallscheuer N."/>
            <person name="Luecker S."/>
            <person name="Lage O.M."/>
            <person name="Pohl T."/>
            <person name="Merkel B.J."/>
            <person name="Hornburger P."/>
            <person name="Mueller R.-W."/>
            <person name="Bruemmer F."/>
            <person name="Labrenz M."/>
            <person name="Spormann A.M."/>
            <person name="Op Den Camp H."/>
            <person name="Overmann J."/>
            <person name="Amann R."/>
            <person name="Jetten M.S.M."/>
            <person name="Mascher T."/>
            <person name="Medema M.H."/>
            <person name="Devos D.P."/>
            <person name="Kaster A.-K."/>
            <person name="Ovreas L."/>
            <person name="Rohde M."/>
            <person name="Galperin M.Y."/>
            <person name="Jogler C."/>
        </authorList>
    </citation>
    <scope>NUCLEOTIDE SEQUENCE [LARGE SCALE GENOMIC DNA]</scope>
    <source>
        <strain evidence="12 13">Pla111</strain>
    </source>
</reference>
<evidence type="ECO:0000256" key="4">
    <source>
        <dbReference type="ARBA" id="ARBA00022692"/>
    </source>
</evidence>
<dbReference type="InterPro" id="IPR046396">
    <property type="entry name" value="Transporter_DabB"/>
</dbReference>
<feature type="signal peptide" evidence="9">
    <location>
        <begin position="1"/>
        <end position="27"/>
    </location>
</feature>
<keyword evidence="9" id="KW-0732">Signal</keyword>
<evidence type="ECO:0000256" key="6">
    <source>
        <dbReference type="ARBA" id="ARBA00023136"/>
    </source>
</evidence>
<organism evidence="12 13">
    <name type="scientific">Botrimarina hoheduenensis</name>
    <dbReference type="NCBI Taxonomy" id="2528000"/>
    <lineage>
        <taxon>Bacteria</taxon>
        <taxon>Pseudomonadati</taxon>
        <taxon>Planctomycetota</taxon>
        <taxon>Planctomycetia</taxon>
        <taxon>Pirellulales</taxon>
        <taxon>Lacipirellulaceae</taxon>
        <taxon>Botrimarina</taxon>
    </lineage>
</organism>
<feature type="transmembrane region" description="Helical" evidence="7">
    <location>
        <begin position="80"/>
        <end position="105"/>
    </location>
</feature>
<evidence type="ECO:0000256" key="7">
    <source>
        <dbReference type="HAMAP-Rule" id="MF_00862"/>
    </source>
</evidence>
<feature type="transmembrane region" description="Helical" evidence="7">
    <location>
        <begin position="379"/>
        <end position="399"/>
    </location>
</feature>
<accession>A0A5C5WCA1</accession>
<dbReference type="PRINTS" id="PR01434">
    <property type="entry name" value="NADHDHGNASE5"/>
</dbReference>
<feature type="transmembrane region" description="Helical" evidence="7">
    <location>
        <begin position="282"/>
        <end position="299"/>
    </location>
</feature>
<evidence type="ECO:0000313" key="12">
    <source>
        <dbReference type="EMBL" id="TWT48300.1"/>
    </source>
</evidence>
<dbReference type="Pfam" id="PF00361">
    <property type="entry name" value="Proton_antipo_M"/>
    <property type="match status" value="1"/>
</dbReference>
<feature type="transmembrane region" description="Helical" evidence="7">
    <location>
        <begin position="475"/>
        <end position="493"/>
    </location>
</feature>
<evidence type="ECO:0000256" key="3">
    <source>
        <dbReference type="ARBA" id="ARBA00022475"/>
    </source>
</evidence>
<dbReference type="OrthoDB" id="9807568at2"/>
<evidence type="ECO:0000259" key="10">
    <source>
        <dbReference type="Pfam" id="PF00361"/>
    </source>
</evidence>
<comment type="subcellular location">
    <subcellularLocation>
        <location evidence="7">Cell membrane</location>
        <topology evidence="7">Multi-pass membrane protein</topology>
    </subcellularLocation>
    <subcellularLocation>
        <location evidence="1">Endomembrane system</location>
        <topology evidence="1">Multi-pass membrane protein</topology>
    </subcellularLocation>
    <subcellularLocation>
        <location evidence="8">Membrane</location>
        <topology evidence="8">Multi-pass membrane protein</topology>
    </subcellularLocation>
</comment>
<dbReference type="HAMAP" id="MF_00862">
    <property type="entry name" value="DabB"/>
    <property type="match status" value="1"/>
</dbReference>
<keyword evidence="12" id="KW-0560">Oxidoreductase</keyword>
<comment type="similarity">
    <text evidence="7">Belongs to the inorganic carbon transporter (TC 9.A.2) DabB family.</text>
</comment>
<gene>
    <name evidence="12" type="primary">nuoL_1</name>
    <name evidence="7" type="synonym">dabB</name>
    <name evidence="12" type="ORF">Pla111_00620</name>
</gene>
<proteinExistence type="inferred from homology"/>
<comment type="subunit">
    <text evidence="7">Forms a complex with DabA.</text>
</comment>
<dbReference type="InterPro" id="IPR001750">
    <property type="entry name" value="ND/Mrp_TM"/>
</dbReference>
<keyword evidence="5 7" id="KW-1133">Transmembrane helix</keyword>
<keyword evidence="2 7" id="KW-0813">Transport</keyword>
<keyword evidence="13" id="KW-1185">Reference proteome</keyword>
<feature type="chain" id="PRO_5023046521" description="Probable inorganic carbon transporter subunit DabB" evidence="9">
    <location>
        <begin position="28"/>
        <end position="531"/>
    </location>
</feature>
<dbReference type="GO" id="GO:0008137">
    <property type="term" value="F:NADH dehydrogenase (ubiquinone) activity"/>
    <property type="evidence" value="ECO:0007669"/>
    <property type="project" value="InterPro"/>
</dbReference>
<dbReference type="GO" id="GO:0012505">
    <property type="term" value="C:endomembrane system"/>
    <property type="evidence" value="ECO:0007669"/>
    <property type="project" value="UniProtKB-SubCell"/>
</dbReference>
<evidence type="ECO:0000256" key="5">
    <source>
        <dbReference type="ARBA" id="ARBA00022989"/>
    </source>
</evidence>
<feature type="domain" description="NADH-Ubiquinone oxidoreductase (complex I) chain 5 N-terminal" evidence="11">
    <location>
        <begin position="76"/>
        <end position="118"/>
    </location>
</feature>
<feature type="transmembrane region" description="Helical" evidence="7">
    <location>
        <begin position="37"/>
        <end position="59"/>
    </location>
</feature>
<feature type="domain" description="NADH:quinone oxidoreductase/Mrp antiporter transmembrane" evidence="10">
    <location>
        <begin position="134"/>
        <end position="383"/>
    </location>
</feature>
<sequence length="531" mass="56215" precursor="true">MTTTLLLALLLLASFALFLLCAAPAPACNRRPKVVRTTATLLIGWLFGLALLGFLGRLLGSIDAIGELRWPAAGPLACGVYYDGVSSLVLLLVSFVGLIVCRYSLRYLDGDSQQGNYFRWVAATIGSVSLLVLSGNLLMLVAAWVSTSLSLHHLLLHFPTRAGAQRAAWTKFVISRAGDLFLAAALILVFREFGTFDLSFLFAAVSADTGVSPDRANALAWIGWLIVCGGITKSAQFPLHSWLPDTLETPTPVSALMHAGVVNAGGYLIIRLSRLVVHAPVSLDLLAIIGTTTALYAGITMLTQSSVKKKLAYSTVAQMGFMMLQCGLGAFSAAMLHLVAHSLYKAYAFLNSGNVLKEERATRLEEGSLAKIGPSLAKLPLMGAAVAVGCATIAWLIGFDLSAKSGGYALAAVFCLALTTGLWESLAFHRKAVQGAAAIAAGVVTLLYLGSYQAIDAFVGVHVAPAPADSTAVFAGWFVVTAFLGLAALQVALRSRASGPWHEALYVHAWNGFYADAALTHFFALFTSKKK</sequence>
<evidence type="ECO:0000256" key="9">
    <source>
        <dbReference type="SAM" id="SignalP"/>
    </source>
</evidence>
<dbReference type="PANTHER" id="PTHR42829:SF1">
    <property type="entry name" value="INORGANIC CARBON TRANSPORTER SUBUNIT DABB-RELATED"/>
    <property type="match status" value="1"/>
</dbReference>
<dbReference type="Pfam" id="PF00662">
    <property type="entry name" value="Proton_antipo_N"/>
    <property type="match status" value="1"/>
</dbReference>
<keyword evidence="6 7" id="KW-0472">Membrane</keyword>
<evidence type="ECO:0000256" key="8">
    <source>
        <dbReference type="RuleBase" id="RU000320"/>
    </source>
</evidence>
<dbReference type="RefSeq" id="WP_146570281.1">
    <property type="nucleotide sequence ID" value="NZ_SJPH01000001.1"/>
</dbReference>
<dbReference type="InterPro" id="IPR003945">
    <property type="entry name" value="NU5C-like"/>
</dbReference>
<comment type="function">
    <text evidence="7">Part of an energy-coupled inorganic carbon pump.</text>
</comment>
<evidence type="ECO:0000256" key="2">
    <source>
        <dbReference type="ARBA" id="ARBA00022448"/>
    </source>
</evidence>
<keyword evidence="4 7" id="KW-0812">Transmembrane</keyword>
<dbReference type="GO" id="GO:0042773">
    <property type="term" value="P:ATP synthesis coupled electron transport"/>
    <property type="evidence" value="ECO:0007669"/>
    <property type="project" value="InterPro"/>
</dbReference>
<dbReference type="EMBL" id="SJPH01000001">
    <property type="protein sequence ID" value="TWT48300.1"/>
    <property type="molecule type" value="Genomic_DNA"/>
</dbReference>
<dbReference type="Proteomes" id="UP000318995">
    <property type="component" value="Unassembled WGS sequence"/>
</dbReference>
<evidence type="ECO:0000313" key="13">
    <source>
        <dbReference type="Proteomes" id="UP000318995"/>
    </source>
</evidence>
<dbReference type="GO" id="GO:0003954">
    <property type="term" value="F:NADH dehydrogenase activity"/>
    <property type="evidence" value="ECO:0007669"/>
    <property type="project" value="TreeGrafter"/>
</dbReference>
<dbReference type="InterPro" id="IPR001516">
    <property type="entry name" value="Proton_antipo_N"/>
</dbReference>
<evidence type="ECO:0000256" key="1">
    <source>
        <dbReference type="ARBA" id="ARBA00004127"/>
    </source>
</evidence>
<evidence type="ECO:0000259" key="11">
    <source>
        <dbReference type="Pfam" id="PF00662"/>
    </source>
</evidence>
<feature type="transmembrane region" description="Helical" evidence="7">
    <location>
        <begin position="251"/>
        <end position="270"/>
    </location>
</feature>
<dbReference type="GO" id="GO:0015990">
    <property type="term" value="P:electron transport coupled proton transport"/>
    <property type="evidence" value="ECO:0007669"/>
    <property type="project" value="TreeGrafter"/>
</dbReference>
<protein>
    <recommendedName>
        <fullName evidence="7">Probable inorganic carbon transporter subunit DabB</fullName>
    </recommendedName>
</protein>